<keyword evidence="3" id="KW-0786">Thiamine pyrophosphate</keyword>
<sequence length="840" mass="93240">MTNHPIVDAQGRGEEPRPSQLPKELSKLAVDLNIKQVFENEDKWNLNGLLAFQRAANFIATSMIFLKSNTLLSRKLSKDDIKPRLLGHFGTCPGLNLAYAHTNALIKRREKEGIDLKSIFVTGPGHGAPAVLASLYLEGSITSFYPEYPINKDGFEAFARCFSFPGGTFPSHVSAHVPGSIHEGGELGYALAVSYGAIMDKPDMIAVCVIGDGESETGPTAASLHAHKFIDPAESGAVLPILHVNGYKISERTIPGTADDLELVSLYSGYGYQVRFVEYGPLASTVEEHVEKDRNVNANLAVSMEWAYEEIRKIQHAARSGKPIDKPRWPLIVMRTPKGYTGPRKIHGTPLEGSFNSHQVPLPKCKSDDDEFAALESWLKSYHPDEIFNIDAEKEDFFEKSALSIIPSKNTLRLGQVKETYDAYQPLNVPNWIDHAKEKGGTYSPMVITGEFLADVVKKNPQTFRIFSPDELESNKLHKVLDVTGRNLQWDPETAHKGGRVIEMLSEHTLQGFLQGYTLTGRTGLFPSYEAFLGIASTMMTQYSKLIKMCRETDWRGDVSSLNYIATSTLWRQEHNGYSHQAPGLISIFQTFPAHLSRIYFPIDANTSLSCVAHCLRSKNYLNLVVGSKQPGPVLMSPEQANRHCIAGASVWDEYSTDGGVDPEVVLVGIGAEVTFEVLAASVLLRNTGVRVRVINVYDLMILAGKKESHPHALDEAAFNSLFTKDKPVLISYHGYALQISSLLFQREHSLNRARFSINSYEENGTTTTPWLMLWWNNCARFQVADRAIKQVAAYSPQSKASSIAHLEGTNWLHEGRNMEKYANETGADHESLGKLPELN</sequence>
<dbReference type="InterPro" id="IPR029061">
    <property type="entry name" value="THDP-binding"/>
</dbReference>
<dbReference type="PANTHER" id="PTHR31273:SF1">
    <property type="entry name" value="PHOSPHOKETOLASE-RELATED"/>
    <property type="match status" value="1"/>
</dbReference>
<accession>A0A4T0M3K5</accession>
<dbReference type="Pfam" id="PF09364">
    <property type="entry name" value="XFP_N"/>
    <property type="match status" value="1"/>
</dbReference>
<evidence type="ECO:0000259" key="7">
    <source>
        <dbReference type="Pfam" id="PF09364"/>
    </source>
</evidence>
<dbReference type="PANTHER" id="PTHR31273">
    <property type="entry name" value="PHOSPHOKETOLASE-RELATED"/>
    <property type="match status" value="1"/>
</dbReference>
<dbReference type="Proteomes" id="UP000310708">
    <property type="component" value="Unassembled WGS sequence"/>
</dbReference>
<evidence type="ECO:0000256" key="3">
    <source>
        <dbReference type="ARBA" id="ARBA00023052"/>
    </source>
</evidence>
<dbReference type="PROSITE" id="PS60002">
    <property type="entry name" value="PHOSPHOKETOLASE_1"/>
    <property type="match status" value="1"/>
</dbReference>
<comment type="caution">
    <text evidence="8">The sequence shown here is derived from an EMBL/GenBank/DDBJ whole genome shotgun (WGS) entry which is preliminary data.</text>
</comment>
<evidence type="ECO:0000259" key="6">
    <source>
        <dbReference type="Pfam" id="PF09363"/>
    </source>
</evidence>
<gene>
    <name evidence="9" type="ORF">E3Q01_01274</name>
    <name evidence="8" type="ORF">E3Q10_01799</name>
</gene>
<dbReference type="Pfam" id="PF03894">
    <property type="entry name" value="XFP"/>
    <property type="match status" value="1"/>
</dbReference>
<evidence type="ECO:0000313" key="9">
    <source>
        <dbReference type="EMBL" id="TIC67527.1"/>
    </source>
</evidence>
<dbReference type="EMBL" id="SPRX01000011">
    <property type="protein sequence ID" value="TIC67527.1"/>
    <property type="molecule type" value="Genomic_DNA"/>
</dbReference>
<dbReference type="InterPro" id="IPR019790">
    <property type="entry name" value="Xul5P/Fru6P_PKetolase_CS"/>
</dbReference>
<dbReference type="GO" id="GO:0016832">
    <property type="term" value="F:aldehyde-lyase activity"/>
    <property type="evidence" value="ECO:0007669"/>
    <property type="project" value="InterPro"/>
</dbReference>
<organism evidence="8 10">
    <name type="scientific">Wallemia mellicola</name>
    <dbReference type="NCBI Taxonomy" id="1708541"/>
    <lineage>
        <taxon>Eukaryota</taxon>
        <taxon>Fungi</taxon>
        <taxon>Dikarya</taxon>
        <taxon>Basidiomycota</taxon>
        <taxon>Wallemiomycotina</taxon>
        <taxon>Wallemiomycetes</taxon>
        <taxon>Wallemiales</taxon>
        <taxon>Wallemiaceae</taxon>
        <taxon>Wallemia</taxon>
    </lineage>
</organism>
<dbReference type="SUPFAM" id="SSF52518">
    <property type="entry name" value="Thiamin diphosphate-binding fold (THDP-binding)"/>
    <property type="match status" value="2"/>
</dbReference>
<dbReference type="Gene3D" id="3.40.50.920">
    <property type="match status" value="1"/>
</dbReference>
<reference evidence="10 11" key="1">
    <citation type="submission" date="2019-03" db="EMBL/GenBank/DDBJ databases">
        <title>Sequencing 25 genomes of Wallemia mellicola.</title>
        <authorList>
            <person name="Gostincar C."/>
        </authorList>
    </citation>
    <scope>NUCLEOTIDE SEQUENCE [LARGE SCALE GENOMIC DNA]</scope>
    <source>
        <strain evidence="9 11">EXF-757</strain>
        <strain evidence="8 10">EXF-8738</strain>
    </source>
</reference>
<dbReference type="InterPro" id="IPR018970">
    <property type="entry name" value="Xul5P/Fru6P_PKetolase_N"/>
</dbReference>
<evidence type="ECO:0000313" key="10">
    <source>
        <dbReference type="Proteomes" id="UP000305647"/>
    </source>
</evidence>
<evidence type="ECO:0000256" key="1">
    <source>
        <dbReference type="ARBA" id="ARBA00001964"/>
    </source>
</evidence>
<dbReference type="InterPro" id="IPR005593">
    <property type="entry name" value="Xul5P/Fru6P_PKetolase"/>
</dbReference>
<dbReference type="InterPro" id="IPR009014">
    <property type="entry name" value="Transketo_C/PFOR_II"/>
</dbReference>
<evidence type="ECO:0000256" key="2">
    <source>
        <dbReference type="ARBA" id="ARBA00005623"/>
    </source>
</evidence>
<evidence type="ECO:0000313" key="8">
    <source>
        <dbReference type="EMBL" id="TIC31155.1"/>
    </source>
</evidence>
<dbReference type="AlphaFoldDB" id="A0A4T0M3K5"/>
<name>A0A4T0M3K5_9BASI</name>
<dbReference type="PROSITE" id="PS60003">
    <property type="entry name" value="PHOSPHOKETOLASE_2"/>
    <property type="match status" value="1"/>
</dbReference>
<dbReference type="GO" id="GO:0005975">
    <property type="term" value="P:carbohydrate metabolic process"/>
    <property type="evidence" value="ECO:0007669"/>
    <property type="project" value="InterPro"/>
</dbReference>
<feature type="domain" description="Xylulose 5-phosphate/Fructose 6-phosphate phosphoketolase N-terminal" evidence="7">
    <location>
        <begin position="45"/>
        <end position="424"/>
    </location>
</feature>
<dbReference type="InterPro" id="IPR019789">
    <property type="entry name" value="Xul5P/Fru6P_PKetolase_ThDP_BS"/>
</dbReference>
<dbReference type="Gene3D" id="3.40.50.970">
    <property type="match status" value="2"/>
</dbReference>
<dbReference type="InterPro" id="IPR018969">
    <property type="entry name" value="Xul5P/Fru6P_PKetolase_C"/>
</dbReference>
<dbReference type="Proteomes" id="UP000305647">
    <property type="component" value="Unassembled WGS sequence"/>
</dbReference>
<comment type="cofactor">
    <cofactor evidence="1">
        <name>thiamine diphosphate</name>
        <dbReference type="ChEBI" id="CHEBI:58937"/>
    </cofactor>
</comment>
<protein>
    <submittedName>
        <fullName evidence="8">Phosphoketolase</fullName>
    </submittedName>
</protein>
<keyword evidence="4" id="KW-0456">Lyase</keyword>
<feature type="region of interest" description="Disordered" evidence="5">
    <location>
        <begin position="1"/>
        <end position="21"/>
    </location>
</feature>
<dbReference type="SUPFAM" id="SSF52922">
    <property type="entry name" value="TK C-terminal domain-like"/>
    <property type="match status" value="1"/>
</dbReference>
<proteinExistence type="inferred from homology"/>
<evidence type="ECO:0000256" key="4">
    <source>
        <dbReference type="ARBA" id="ARBA00023239"/>
    </source>
</evidence>
<dbReference type="PIRSF" id="PIRSF017245">
    <property type="entry name" value="Phosphoketolase"/>
    <property type="match status" value="1"/>
</dbReference>
<feature type="domain" description="Xylulose 5-phosphate/Fructose 6-phosphate phosphoketolase C-terminal" evidence="6">
    <location>
        <begin position="629"/>
        <end position="834"/>
    </location>
</feature>
<dbReference type="Pfam" id="PF09363">
    <property type="entry name" value="XFP_C"/>
    <property type="match status" value="1"/>
</dbReference>
<evidence type="ECO:0000313" key="11">
    <source>
        <dbReference type="Proteomes" id="UP000310708"/>
    </source>
</evidence>
<evidence type="ECO:0000256" key="5">
    <source>
        <dbReference type="SAM" id="MobiDB-lite"/>
    </source>
</evidence>
<dbReference type="EMBL" id="SPRO01000014">
    <property type="protein sequence ID" value="TIC31155.1"/>
    <property type="molecule type" value="Genomic_DNA"/>
</dbReference>
<comment type="similarity">
    <text evidence="2">Belongs to the XFP family.</text>
</comment>